<accession>A0A226ECP2</accession>
<comment type="similarity">
    <text evidence="1">Belongs to the GMC oxidoreductase family.</text>
</comment>
<dbReference type="Gene3D" id="3.50.50.60">
    <property type="entry name" value="FAD/NAD(P)-binding domain"/>
    <property type="match status" value="1"/>
</dbReference>
<dbReference type="InterPro" id="IPR000172">
    <property type="entry name" value="GMC_OxRdtase_N"/>
</dbReference>
<feature type="domain" description="Glucose-methanol-choline oxidoreductase N-terminal" evidence="4">
    <location>
        <begin position="91"/>
        <end position="201"/>
    </location>
</feature>
<comment type="cofactor">
    <cofactor evidence="2">
        <name>FAD</name>
        <dbReference type="ChEBI" id="CHEBI:57692"/>
    </cofactor>
</comment>
<dbReference type="InterPro" id="IPR036188">
    <property type="entry name" value="FAD/NAD-bd_sf"/>
</dbReference>
<evidence type="ECO:0000256" key="3">
    <source>
        <dbReference type="SAM" id="SignalP"/>
    </source>
</evidence>
<dbReference type="GO" id="GO:0016614">
    <property type="term" value="F:oxidoreductase activity, acting on CH-OH group of donors"/>
    <property type="evidence" value="ECO:0007669"/>
    <property type="project" value="InterPro"/>
</dbReference>
<evidence type="ECO:0000256" key="1">
    <source>
        <dbReference type="ARBA" id="ARBA00010790"/>
    </source>
</evidence>
<feature type="binding site" evidence="2">
    <location>
        <position position="264"/>
    </location>
    <ligand>
        <name>FAD</name>
        <dbReference type="ChEBI" id="CHEBI:57692"/>
    </ligand>
</feature>
<feature type="binding site" evidence="2">
    <location>
        <begin position="113"/>
        <end position="116"/>
    </location>
    <ligand>
        <name>FAD</name>
        <dbReference type="ChEBI" id="CHEBI:57692"/>
    </ligand>
</feature>
<feature type="domain" description="Glucose-methanol-choline oxidoreductase N-terminal" evidence="4">
    <location>
        <begin position="283"/>
        <end position="359"/>
    </location>
</feature>
<evidence type="ECO:0000313" key="7">
    <source>
        <dbReference type="Proteomes" id="UP000198287"/>
    </source>
</evidence>
<keyword evidence="2" id="KW-0285">Flavoprotein</keyword>
<protein>
    <submittedName>
        <fullName evidence="6">Oxygen-dependent choline dehydrogenase</fullName>
    </submittedName>
</protein>
<proteinExistence type="inferred from homology"/>
<keyword evidence="7" id="KW-1185">Reference proteome</keyword>
<dbReference type="PIRSF" id="PIRSF000137">
    <property type="entry name" value="Alcohol_oxidase"/>
    <property type="match status" value="1"/>
</dbReference>
<gene>
    <name evidence="6" type="ORF">Fcan01_10440</name>
</gene>
<name>A0A226ECP2_FOLCA</name>
<keyword evidence="2" id="KW-0274">FAD</keyword>
<dbReference type="OrthoDB" id="269227at2759"/>
<dbReference type="PANTHER" id="PTHR11552:SF227">
    <property type="entry name" value="GLUCOSE DEHYDROGENASE [FAD, QUINONE]-LIKE PROTEIN"/>
    <property type="match status" value="1"/>
</dbReference>
<evidence type="ECO:0000259" key="4">
    <source>
        <dbReference type="Pfam" id="PF00732"/>
    </source>
</evidence>
<feature type="signal peptide" evidence="3">
    <location>
        <begin position="1"/>
        <end position="17"/>
    </location>
</feature>
<feature type="chain" id="PRO_5012013902" evidence="3">
    <location>
        <begin position="18"/>
        <end position="612"/>
    </location>
</feature>
<keyword evidence="3" id="KW-0732">Signal</keyword>
<dbReference type="Pfam" id="PF05199">
    <property type="entry name" value="GMC_oxred_C"/>
    <property type="match status" value="1"/>
</dbReference>
<dbReference type="Pfam" id="PF00732">
    <property type="entry name" value="GMC_oxred_N"/>
    <property type="match status" value="2"/>
</dbReference>
<sequence>MNLAGFILASFSLMVQLYVDKYRRDDLQRTLQELENLQTPRLSEKYSVLLLEEGGPPPPASDPQFFHNLIGYDGRTSINNLFVSVPQSNAGLENKGRHITATGKMLGGSGSHNGNVYYRGSPRDFDNYARLTGDASWAYENMLHHFKHVESFRGWLVNEEDRADCYGTSGPIIVTTDTPPVLSAWFEAGNELGYKIRDANAYQEESTPGVFGEPYEKIKPKIKDHVVLIIPLNGPFEENIGEKFNFLVNFLSLSLHEAKTKALVGTLTHNIFPQKGHSTNDKSHILIDEKKSAYGVAYKRHGIPQIAHARREVILSCDTLSSPMLLIRSGIGPKARLEKAEIPVKSPLPGVGSNLRDHVAVLLQFTASNPNSTLSPVLRDDEVETEFLKFQGNPRSGYLARMTEGPQAFIVSSQAKAAGEGDWPDLQLGLVQDPVNLFATKFAVILARPESVGEVGFNISAYRRNELDANDVSLAVLDYKYLTNPRDESALLEGISIAFGIMEGTSPFQAMGVKYTGETPEACVNFPQNSVHFWRCYIKQVSRGWLHPVGSCKMGHDSDPMAVVDSKSRVRGIQNLRVVDASILPKLPNTNISPAVIVLAEKFVSELLSGKG</sequence>
<dbReference type="EMBL" id="LNIX01000005">
    <property type="protein sequence ID" value="OXA54817.1"/>
    <property type="molecule type" value="Genomic_DNA"/>
</dbReference>
<evidence type="ECO:0000313" key="6">
    <source>
        <dbReference type="EMBL" id="OXA54817.1"/>
    </source>
</evidence>
<dbReference type="AlphaFoldDB" id="A0A226ECP2"/>
<organism evidence="6 7">
    <name type="scientific">Folsomia candida</name>
    <name type="common">Springtail</name>
    <dbReference type="NCBI Taxonomy" id="158441"/>
    <lineage>
        <taxon>Eukaryota</taxon>
        <taxon>Metazoa</taxon>
        <taxon>Ecdysozoa</taxon>
        <taxon>Arthropoda</taxon>
        <taxon>Hexapoda</taxon>
        <taxon>Collembola</taxon>
        <taxon>Entomobryomorpha</taxon>
        <taxon>Isotomoidea</taxon>
        <taxon>Isotomidae</taxon>
        <taxon>Proisotominae</taxon>
        <taxon>Folsomia</taxon>
    </lineage>
</organism>
<reference evidence="6 7" key="1">
    <citation type="submission" date="2015-12" db="EMBL/GenBank/DDBJ databases">
        <title>The genome of Folsomia candida.</title>
        <authorList>
            <person name="Faddeeva A."/>
            <person name="Derks M.F."/>
            <person name="Anvar Y."/>
            <person name="Smit S."/>
            <person name="Van Straalen N."/>
            <person name="Roelofs D."/>
        </authorList>
    </citation>
    <scope>NUCLEOTIDE SEQUENCE [LARGE SCALE GENOMIC DNA]</scope>
    <source>
        <strain evidence="6 7">VU population</strain>
        <tissue evidence="6">Whole body</tissue>
    </source>
</reference>
<dbReference type="InterPro" id="IPR012132">
    <property type="entry name" value="GMC_OxRdtase"/>
</dbReference>
<dbReference type="Proteomes" id="UP000198287">
    <property type="component" value="Unassembled WGS sequence"/>
</dbReference>
<dbReference type="GO" id="GO:0050660">
    <property type="term" value="F:flavin adenine dinucleotide binding"/>
    <property type="evidence" value="ECO:0007669"/>
    <property type="project" value="InterPro"/>
</dbReference>
<dbReference type="SUPFAM" id="SSF54373">
    <property type="entry name" value="FAD-linked reductases, C-terminal domain"/>
    <property type="match status" value="1"/>
</dbReference>
<dbReference type="Gene3D" id="3.30.410.10">
    <property type="entry name" value="Cholesterol Oxidase, domain 2"/>
    <property type="match status" value="1"/>
</dbReference>
<feature type="domain" description="Glucose-methanol-choline oxidoreductase C-terminal" evidence="5">
    <location>
        <begin position="472"/>
        <end position="600"/>
    </location>
</feature>
<dbReference type="SUPFAM" id="SSF51905">
    <property type="entry name" value="FAD/NAD(P)-binding domain"/>
    <property type="match status" value="1"/>
</dbReference>
<evidence type="ECO:0000259" key="5">
    <source>
        <dbReference type="Pfam" id="PF05199"/>
    </source>
</evidence>
<evidence type="ECO:0000256" key="2">
    <source>
        <dbReference type="PIRSR" id="PIRSR000137-2"/>
    </source>
</evidence>
<dbReference type="InterPro" id="IPR007867">
    <property type="entry name" value="GMC_OxRtase_C"/>
</dbReference>
<dbReference type="PANTHER" id="PTHR11552">
    <property type="entry name" value="GLUCOSE-METHANOL-CHOLINE GMC OXIDOREDUCTASE"/>
    <property type="match status" value="1"/>
</dbReference>
<comment type="caution">
    <text evidence="6">The sequence shown here is derived from an EMBL/GenBank/DDBJ whole genome shotgun (WGS) entry which is preliminary data.</text>
</comment>